<evidence type="ECO:0000256" key="3">
    <source>
        <dbReference type="ARBA" id="ARBA00022806"/>
    </source>
</evidence>
<keyword evidence="6" id="KW-0175">Coiled coil</keyword>
<name>A0A914YFF2_9BILA</name>
<dbReference type="SMART" id="SM01142">
    <property type="entry name" value="DSHCT"/>
    <property type="match status" value="1"/>
</dbReference>
<dbReference type="GO" id="GO:0070478">
    <property type="term" value="P:nuclear-transcribed mRNA catabolic process, 3'-5' exonucleolytic nonsense-mediated decay"/>
    <property type="evidence" value="ECO:0007669"/>
    <property type="project" value="TreeGrafter"/>
</dbReference>
<dbReference type="GO" id="GO:0016787">
    <property type="term" value="F:hydrolase activity"/>
    <property type="evidence" value="ECO:0007669"/>
    <property type="project" value="UniProtKB-KW"/>
</dbReference>
<feature type="domain" description="ATP-dependent RNA helicase Ski2/MTR4 C-terminal" evidence="7">
    <location>
        <begin position="190"/>
        <end position="291"/>
    </location>
</feature>
<dbReference type="PANTHER" id="PTHR12131">
    <property type="entry name" value="ATP-DEPENDENT RNA AND DNA HELICASE"/>
    <property type="match status" value="1"/>
</dbReference>
<protein>
    <submittedName>
        <fullName evidence="9">ATP-dependent RNA helicase Ski2/MTR4 C-terminal domain-containing protein</fullName>
    </submittedName>
</protein>
<evidence type="ECO:0000313" key="9">
    <source>
        <dbReference type="WBParaSite" id="PSU_v2.g18044.t1"/>
    </source>
</evidence>
<dbReference type="GO" id="GO:0003724">
    <property type="term" value="F:RNA helicase activity"/>
    <property type="evidence" value="ECO:0007669"/>
    <property type="project" value="UniProtKB-EC"/>
</dbReference>
<evidence type="ECO:0000259" key="7">
    <source>
        <dbReference type="SMART" id="SM01142"/>
    </source>
</evidence>
<keyword evidence="2" id="KW-0378">Hydrolase</keyword>
<comment type="catalytic activity">
    <reaction evidence="5">
        <text>ATP + H2O = ADP + phosphate + H(+)</text>
        <dbReference type="Rhea" id="RHEA:13065"/>
        <dbReference type="ChEBI" id="CHEBI:15377"/>
        <dbReference type="ChEBI" id="CHEBI:15378"/>
        <dbReference type="ChEBI" id="CHEBI:30616"/>
        <dbReference type="ChEBI" id="CHEBI:43474"/>
        <dbReference type="ChEBI" id="CHEBI:456216"/>
        <dbReference type="EC" id="3.6.4.13"/>
    </reaction>
</comment>
<accession>A0A914YFF2</accession>
<dbReference type="WBParaSite" id="PSU_v2.g18044.t1">
    <property type="protein sequence ID" value="PSU_v2.g18044.t1"/>
    <property type="gene ID" value="PSU_v2.g18044"/>
</dbReference>
<keyword evidence="4" id="KW-0067">ATP-binding</keyword>
<dbReference type="Pfam" id="PF08148">
    <property type="entry name" value="DSHCT"/>
    <property type="match status" value="1"/>
</dbReference>
<dbReference type="InterPro" id="IPR050699">
    <property type="entry name" value="RNA-DNA_Helicase"/>
</dbReference>
<evidence type="ECO:0000256" key="6">
    <source>
        <dbReference type="SAM" id="Coils"/>
    </source>
</evidence>
<reference evidence="9" key="1">
    <citation type="submission" date="2022-11" db="UniProtKB">
        <authorList>
            <consortium name="WormBaseParasite"/>
        </authorList>
    </citation>
    <scope>IDENTIFICATION</scope>
</reference>
<keyword evidence="8" id="KW-1185">Reference proteome</keyword>
<dbReference type="AlphaFoldDB" id="A0A914YFF2"/>
<dbReference type="GO" id="GO:0055087">
    <property type="term" value="C:Ski complex"/>
    <property type="evidence" value="ECO:0007669"/>
    <property type="project" value="TreeGrafter"/>
</dbReference>
<keyword evidence="1" id="KW-0547">Nucleotide-binding</keyword>
<proteinExistence type="predicted"/>
<keyword evidence="3" id="KW-0347">Helicase</keyword>
<evidence type="ECO:0000256" key="2">
    <source>
        <dbReference type="ARBA" id="ARBA00022801"/>
    </source>
</evidence>
<evidence type="ECO:0000313" key="8">
    <source>
        <dbReference type="Proteomes" id="UP000887577"/>
    </source>
</evidence>
<sequence>MKEKNEILFEHSIKYGLEKLIDYGQACDKLELIRNIPYENIIAICNAKFKNFNVKEVTDYFRSIMSRYHSPSQSIINLMTEMDMVIKSYIHNKNDKNFLFKIGEDLTTNDPEINDEICEFIQLRNCLLDDNRYLCRKCFDFDSHIHLVRERKLLEIEYEKLKLQTSFSALTLTDDYINCIKVLKELNFIDKDNILTIKGRVAAQINEDTVLLTELIFENKLQHRTCSEIVALLSPLIAQHNFSRYKEKERTCEIKTKLPEISEIINTLKNEIAKLADKIDLIERKFNVVSF</sequence>
<dbReference type="Proteomes" id="UP000887577">
    <property type="component" value="Unplaced"/>
</dbReference>
<organism evidence="8 9">
    <name type="scientific">Panagrolaimus superbus</name>
    <dbReference type="NCBI Taxonomy" id="310955"/>
    <lineage>
        <taxon>Eukaryota</taxon>
        <taxon>Metazoa</taxon>
        <taxon>Ecdysozoa</taxon>
        <taxon>Nematoda</taxon>
        <taxon>Chromadorea</taxon>
        <taxon>Rhabditida</taxon>
        <taxon>Tylenchina</taxon>
        <taxon>Panagrolaimomorpha</taxon>
        <taxon>Panagrolaimoidea</taxon>
        <taxon>Panagrolaimidae</taxon>
        <taxon>Panagrolaimus</taxon>
    </lineage>
</organism>
<dbReference type="GO" id="GO:0005524">
    <property type="term" value="F:ATP binding"/>
    <property type="evidence" value="ECO:0007669"/>
    <property type="project" value="UniProtKB-KW"/>
</dbReference>
<dbReference type="Gene3D" id="1.10.3380.30">
    <property type="match status" value="1"/>
</dbReference>
<dbReference type="PANTHER" id="PTHR12131:SF1">
    <property type="entry name" value="ATP-DEPENDENT RNA HELICASE SUPV3L1, MITOCHONDRIAL-RELATED"/>
    <property type="match status" value="1"/>
</dbReference>
<evidence type="ECO:0000256" key="1">
    <source>
        <dbReference type="ARBA" id="ARBA00022741"/>
    </source>
</evidence>
<feature type="coiled-coil region" evidence="6">
    <location>
        <begin position="258"/>
        <end position="285"/>
    </location>
</feature>
<dbReference type="InterPro" id="IPR012961">
    <property type="entry name" value="Ski2/MTR4_C"/>
</dbReference>
<evidence type="ECO:0000256" key="4">
    <source>
        <dbReference type="ARBA" id="ARBA00022840"/>
    </source>
</evidence>
<evidence type="ECO:0000256" key="5">
    <source>
        <dbReference type="ARBA" id="ARBA00047984"/>
    </source>
</evidence>